<dbReference type="EC" id="1.10.2.2"/>
<accession>Q9T2S1</accession>
<sequence>KAVDILGDILQNSLLEE</sequence>
<proteinExistence type="evidence at protein level"/>
<geneLocation type="mitochondrion"/>
<dbReference type="AlphaFoldDB" id="Q9T2S1"/>
<name>Q9T2S1_SOLTU</name>
<keyword id="KW-0903">Direct protein sequencing</keyword>
<organism>
    <name type="scientific">Solanum tuberosum</name>
    <name type="common">Potato</name>
    <dbReference type="NCBI Taxonomy" id="4113"/>
    <lineage>
        <taxon>Eukaryota</taxon>
        <taxon>Viridiplantae</taxon>
        <taxon>Streptophyta</taxon>
        <taxon>Embryophyta</taxon>
        <taxon>Tracheophyta</taxon>
        <taxon>Spermatophyta</taxon>
        <taxon>Magnoliopsida</taxon>
        <taxon>eudicotyledons</taxon>
        <taxon>Gunneridae</taxon>
        <taxon>Pentapetalae</taxon>
        <taxon>asterids</taxon>
        <taxon>lamiids</taxon>
        <taxon>Solanales</taxon>
        <taxon>Solanaceae</taxon>
        <taxon>Solanoideae</taxon>
        <taxon>Solaneae</taxon>
        <taxon>Solanum</taxon>
    </lineage>
</organism>
<reference key="1">
    <citation type="journal article" date="1994" name="Planta">
        <title>Molecular identification of the ten subunits of cytochrome-c reductase from potato mitochondria.</title>
        <authorList>
            <person name="Braun H.-P."/>
            <person name="Kruft V."/>
            <person name="Schmitz U.K."/>
        </authorList>
    </citation>
    <scope>PROTEIN SEQUENCE</scope>
</reference>
<protein>
    <submittedName>
        <fullName>Cytochrome-C reductase 55 kDa subunit</fullName>
        <ecNumber>1.10.2.2</ecNumber>
    </submittedName>
</protein>